<dbReference type="AlphaFoldDB" id="A0A8J2SCE3"/>
<evidence type="ECO:0000313" key="2">
    <source>
        <dbReference type="Proteomes" id="UP000789595"/>
    </source>
</evidence>
<organism evidence="1 2">
    <name type="scientific">Pelagomonas calceolata</name>
    <dbReference type="NCBI Taxonomy" id="35677"/>
    <lineage>
        <taxon>Eukaryota</taxon>
        <taxon>Sar</taxon>
        <taxon>Stramenopiles</taxon>
        <taxon>Ochrophyta</taxon>
        <taxon>Pelagophyceae</taxon>
        <taxon>Pelagomonadales</taxon>
        <taxon>Pelagomonadaceae</taxon>
        <taxon>Pelagomonas</taxon>
    </lineage>
</organism>
<protein>
    <recommendedName>
        <fullName evidence="3">Sfi1 spindle body domain-containing protein</fullName>
    </recommendedName>
</protein>
<comment type="caution">
    <text evidence="1">The sequence shown here is derived from an EMBL/GenBank/DDBJ whole genome shotgun (WGS) entry which is preliminary data.</text>
</comment>
<gene>
    <name evidence="1" type="ORF">PECAL_2P20240</name>
</gene>
<proteinExistence type="predicted"/>
<accession>A0A8J2SCE3</accession>
<sequence>MRGEASDFAAMRDAFRSAGLCSEATPAALVESWCARRDDASDGEDSLYVPSPQRVKIRRRLAEACVASPRFVRRAAEAAAVERLNRRRAVRALAAVVARGRAAWLLARRADAFRAARGLDAWRQAAEAARRRAAADDLLDAYGDARRTQRGLGRWRRGAARLRRRRRLRTHGRRAFHRWAKLIRYARRLRAARVFGVLKRAAQRRRRRELVVADAYRRARLRLVLGAWVPVAATWKARRLAYEREARHTRRLVAAVFARWVRVRRFRRAARDFLRARGCARGLERRRTRQLARRCLRGWRARGRQALVLATPQQKHNRERSSRSLFSEDAIRRIHAPYT</sequence>
<evidence type="ECO:0000313" key="1">
    <source>
        <dbReference type="EMBL" id="CAH0368923.1"/>
    </source>
</evidence>
<dbReference type="Proteomes" id="UP000789595">
    <property type="component" value="Unassembled WGS sequence"/>
</dbReference>
<keyword evidence="2" id="KW-1185">Reference proteome</keyword>
<reference evidence="1" key="1">
    <citation type="submission" date="2021-11" db="EMBL/GenBank/DDBJ databases">
        <authorList>
            <consortium name="Genoscope - CEA"/>
            <person name="William W."/>
        </authorList>
    </citation>
    <scope>NUCLEOTIDE SEQUENCE</scope>
</reference>
<dbReference type="EMBL" id="CAKKNE010000002">
    <property type="protein sequence ID" value="CAH0368923.1"/>
    <property type="molecule type" value="Genomic_DNA"/>
</dbReference>
<evidence type="ECO:0008006" key="3">
    <source>
        <dbReference type="Google" id="ProtNLM"/>
    </source>
</evidence>
<name>A0A8J2SCE3_9STRA</name>